<keyword evidence="1" id="KW-0732">Signal</keyword>
<gene>
    <name evidence="3" type="ORF">Rhal01_02470</name>
</gene>
<reference evidence="3 4" key="1">
    <citation type="submission" date="2024-02" db="EMBL/GenBank/DDBJ databases">
        <title>Rubritalea halochordaticola NBRC 107102.</title>
        <authorList>
            <person name="Ichikawa N."/>
            <person name="Katano-Makiyama Y."/>
            <person name="Hidaka K."/>
        </authorList>
    </citation>
    <scope>NUCLEOTIDE SEQUENCE [LARGE SCALE GENOMIC DNA]</scope>
    <source>
        <strain evidence="3 4">NBRC 107102</strain>
    </source>
</reference>
<dbReference type="SUPFAM" id="SSF49899">
    <property type="entry name" value="Concanavalin A-like lectins/glucanases"/>
    <property type="match status" value="1"/>
</dbReference>
<comment type="caution">
    <text evidence="3">The sequence shown here is derived from an EMBL/GenBank/DDBJ whole genome shotgun (WGS) entry which is preliminary data.</text>
</comment>
<dbReference type="EMBL" id="BAABRL010000007">
    <property type="protein sequence ID" value="GAA5496287.1"/>
    <property type="molecule type" value="Genomic_DNA"/>
</dbReference>
<feature type="chain" id="PRO_5046376225" description="Ice-binding protein C-terminal domain-containing protein" evidence="1">
    <location>
        <begin position="19"/>
        <end position="245"/>
    </location>
</feature>
<dbReference type="NCBIfam" id="TIGR02595">
    <property type="entry name" value="PEP_CTERM"/>
    <property type="match status" value="1"/>
</dbReference>
<organism evidence="3 4">
    <name type="scientific">Rubritalea halochordaticola</name>
    <dbReference type="NCBI Taxonomy" id="714537"/>
    <lineage>
        <taxon>Bacteria</taxon>
        <taxon>Pseudomonadati</taxon>
        <taxon>Verrucomicrobiota</taxon>
        <taxon>Verrucomicrobiia</taxon>
        <taxon>Verrucomicrobiales</taxon>
        <taxon>Rubritaleaceae</taxon>
        <taxon>Rubritalea</taxon>
    </lineage>
</organism>
<dbReference type="InterPro" id="IPR013424">
    <property type="entry name" value="Ice-binding_C"/>
</dbReference>
<protein>
    <recommendedName>
        <fullName evidence="2">Ice-binding protein C-terminal domain-containing protein</fullName>
    </recommendedName>
</protein>
<accession>A0ABP9V0U6</accession>
<proteinExistence type="predicted"/>
<evidence type="ECO:0000313" key="3">
    <source>
        <dbReference type="EMBL" id="GAA5496287.1"/>
    </source>
</evidence>
<feature type="domain" description="Ice-binding protein C-terminal" evidence="2">
    <location>
        <begin position="222"/>
        <end position="244"/>
    </location>
</feature>
<evidence type="ECO:0000259" key="2">
    <source>
        <dbReference type="Pfam" id="PF07589"/>
    </source>
</evidence>
<evidence type="ECO:0000256" key="1">
    <source>
        <dbReference type="SAM" id="SignalP"/>
    </source>
</evidence>
<dbReference type="Gene3D" id="2.60.120.200">
    <property type="match status" value="1"/>
</dbReference>
<dbReference type="Proteomes" id="UP001424741">
    <property type="component" value="Unassembled WGS sequence"/>
</dbReference>
<feature type="signal peptide" evidence="1">
    <location>
        <begin position="1"/>
        <end position="18"/>
    </location>
</feature>
<keyword evidence="4" id="KW-1185">Reference proteome</keyword>
<evidence type="ECO:0000313" key="4">
    <source>
        <dbReference type="Proteomes" id="UP001424741"/>
    </source>
</evidence>
<dbReference type="RefSeq" id="WP_346188975.1">
    <property type="nucleotide sequence ID" value="NZ_BAABRL010000007.1"/>
</dbReference>
<sequence>MKTLALISLLGSLGVANAATTYLDIDFDDLADGSITTGGTITNNGTGPNGTWDGGTSSVSSGTVDTIANDGYINFASGIGLSMDLSTHSYTFTATVDPDGTQTRGLFGQINSLTSDNSEFWIRLTSTNDVQFLFRDASGNQIVAAHETTSLLDAAGYHTISLVIDNNNVTTFVDGNQIAQTSSTILTDTIGTANDRFIAHAYNTTPGNRFDGLADSYLITSSVPEPSSTALLGLAGCVVLLRRRR</sequence>
<name>A0ABP9V0U6_9BACT</name>
<dbReference type="Pfam" id="PF07589">
    <property type="entry name" value="PEP-CTERM"/>
    <property type="match status" value="1"/>
</dbReference>
<dbReference type="Pfam" id="PF13385">
    <property type="entry name" value="Laminin_G_3"/>
    <property type="match status" value="1"/>
</dbReference>
<dbReference type="InterPro" id="IPR013320">
    <property type="entry name" value="ConA-like_dom_sf"/>
</dbReference>